<accession>A0ABV7X7K1</accession>
<feature type="transmembrane region" description="Helical" evidence="6">
    <location>
        <begin position="52"/>
        <end position="72"/>
    </location>
</feature>
<evidence type="ECO:0000256" key="1">
    <source>
        <dbReference type="ARBA" id="ARBA00004651"/>
    </source>
</evidence>
<keyword evidence="5 6" id="KW-0472">Membrane</keyword>
<reference evidence="8" key="1">
    <citation type="journal article" date="2019" name="Int. J. Syst. Evol. Microbiol.">
        <title>The Global Catalogue of Microorganisms (GCM) 10K type strain sequencing project: providing services to taxonomists for standard genome sequencing and annotation.</title>
        <authorList>
            <consortium name="The Broad Institute Genomics Platform"/>
            <consortium name="The Broad Institute Genome Sequencing Center for Infectious Disease"/>
            <person name="Wu L."/>
            <person name="Ma J."/>
        </authorList>
    </citation>
    <scope>NUCLEOTIDE SEQUENCE [LARGE SCALE GENOMIC DNA]</scope>
    <source>
        <strain evidence="8">KCTC 42644</strain>
    </source>
</reference>
<comment type="subcellular location">
    <subcellularLocation>
        <location evidence="1">Cell membrane</location>
        <topology evidence="1">Multi-pass membrane protein</topology>
    </subcellularLocation>
</comment>
<evidence type="ECO:0000256" key="6">
    <source>
        <dbReference type="SAM" id="Phobius"/>
    </source>
</evidence>
<organism evidence="7 8">
    <name type="scientific">Sphingoaurantiacus capsulatus</name>
    <dbReference type="NCBI Taxonomy" id="1771310"/>
    <lineage>
        <taxon>Bacteria</taxon>
        <taxon>Pseudomonadati</taxon>
        <taxon>Pseudomonadota</taxon>
        <taxon>Alphaproteobacteria</taxon>
        <taxon>Sphingomonadales</taxon>
        <taxon>Sphingosinicellaceae</taxon>
        <taxon>Sphingoaurantiacus</taxon>
    </lineage>
</organism>
<dbReference type="Proteomes" id="UP001595615">
    <property type="component" value="Unassembled WGS sequence"/>
</dbReference>
<sequence length="238" mass="25282">MATGTTWMPYCGAAPGPAEMLSRWNFDPLLLAALAVSVLAWRWRFGLSKPAIAGFALMALLFVSPFCALSSALFASRVVHHLLLTVAVAPLLAVALPRSASHLALWTAGHALIFWAWHAPALYGWALSNDSGYWLMQLTILGSAVGFWRAALAAPAPVGAAALFATMVQMGLLGALLTFVPRPLYDAHLLGPLLWGLTPLEDQQAAGLIMWVVGGAAYLIAALTLAGRWLGDDRRAAV</sequence>
<proteinExistence type="predicted"/>
<comment type="caution">
    <text evidence="7">The sequence shown here is derived from an EMBL/GenBank/DDBJ whole genome shotgun (WGS) entry which is preliminary data.</text>
</comment>
<evidence type="ECO:0000256" key="2">
    <source>
        <dbReference type="ARBA" id="ARBA00022475"/>
    </source>
</evidence>
<keyword evidence="4 6" id="KW-1133">Transmembrane helix</keyword>
<feature type="transmembrane region" description="Helical" evidence="6">
    <location>
        <begin position="132"/>
        <end position="151"/>
    </location>
</feature>
<protein>
    <submittedName>
        <fullName evidence="7">Cytochrome c oxidase assembly protein</fullName>
    </submittedName>
</protein>
<evidence type="ECO:0000313" key="7">
    <source>
        <dbReference type="EMBL" id="MFC3711197.1"/>
    </source>
</evidence>
<evidence type="ECO:0000256" key="4">
    <source>
        <dbReference type="ARBA" id="ARBA00022989"/>
    </source>
</evidence>
<keyword evidence="3 6" id="KW-0812">Transmembrane</keyword>
<keyword evidence="8" id="KW-1185">Reference proteome</keyword>
<feature type="transmembrane region" description="Helical" evidence="6">
    <location>
        <begin position="163"/>
        <end position="185"/>
    </location>
</feature>
<dbReference type="RefSeq" id="WP_380855644.1">
    <property type="nucleotide sequence ID" value="NZ_JBHRXV010000001.1"/>
</dbReference>
<gene>
    <name evidence="7" type="ORF">ACFOMD_01350</name>
</gene>
<name>A0ABV7X7K1_9SPHN</name>
<feature type="transmembrane region" description="Helical" evidence="6">
    <location>
        <begin position="103"/>
        <end position="126"/>
    </location>
</feature>
<evidence type="ECO:0000313" key="8">
    <source>
        <dbReference type="Proteomes" id="UP001595615"/>
    </source>
</evidence>
<evidence type="ECO:0000256" key="3">
    <source>
        <dbReference type="ARBA" id="ARBA00022692"/>
    </source>
</evidence>
<keyword evidence="2" id="KW-1003">Cell membrane</keyword>
<dbReference type="EMBL" id="JBHRXV010000001">
    <property type="protein sequence ID" value="MFC3711197.1"/>
    <property type="molecule type" value="Genomic_DNA"/>
</dbReference>
<feature type="transmembrane region" description="Helical" evidence="6">
    <location>
        <begin position="78"/>
        <end position="96"/>
    </location>
</feature>
<feature type="transmembrane region" description="Helical" evidence="6">
    <location>
        <begin position="29"/>
        <end position="45"/>
    </location>
</feature>
<feature type="transmembrane region" description="Helical" evidence="6">
    <location>
        <begin position="205"/>
        <end position="226"/>
    </location>
</feature>
<evidence type="ECO:0000256" key="5">
    <source>
        <dbReference type="ARBA" id="ARBA00023136"/>
    </source>
</evidence>
<dbReference type="Pfam" id="PF09678">
    <property type="entry name" value="Caa3_CtaG"/>
    <property type="match status" value="1"/>
</dbReference>
<dbReference type="InterPro" id="IPR019108">
    <property type="entry name" value="Caa3_assmbl_CtaG-rel"/>
</dbReference>